<protein>
    <submittedName>
        <fullName evidence="1">Uncharacterized protein</fullName>
    </submittedName>
</protein>
<dbReference type="EMBL" id="CM039434">
    <property type="protein sequence ID" value="KAI4323857.1"/>
    <property type="molecule type" value="Genomic_DNA"/>
</dbReference>
<dbReference type="Proteomes" id="UP000828941">
    <property type="component" value="Chromosome 9"/>
</dbReference>
<evidence type="ECO:0000313" key="2">
    <source>
        <dbReference type="Proteomes" id="UP000828941"/>
    </source>
</evidence>
<evidence type="ECO:0000313" key="1">
    <source>
        <dbReference type="EMBL" id="KAI4323857.1"/>
    </source>
</evidence>
<name>A0ACB9MIJ2_BAUVA</name>
<comment type="caution">
    <text evidence="1">The sequence shown here is derived from an EMBL/GenBank/DDBJ whole genome shotgun (WGS) entry which is preliminary data.</text>
</comment>
<organism evidence="1 2">
    <name type="scientific">Bauhinia variegata</name>
    <name type="common">Purple orchid tree</name>
    <name type="synonym">Phanera variegata</name>
    <dbReference type="NCBI Taxonomy" id="167791"/>
    <lineage>
        <taxon>Eukaryota</taxon>
        <taxon>Viridiplantae</taxon>
        <taxon>Streptophyta</taxon>
        <taxon>Embryophyta</taxon>
        <taxon>Tracheophyta</taxon>
        <taxon>Spermatophyta</taxon>
        <taxon>Magnoliopsida</taxon>
        <taxon>eudicotyledons</taxon>
        <taxon>Gunneridae</taxon>
        <taxon>Pentapetalae</taxon>
        <taxon>rosids</taxon>
        <taxon>fabids</taxon>
        <taxon>Fabales</taxon>
        <taxon>Fabaceae</taxon>
        <taxon>Cercidoideae</taxon>
        <taxon>Cercideae</taxon>
        <taxon>Bauhiniinae</taxon>
        <taxon>Bauhinia</taxon>
    </lineage>
</organism>
<sequence length="102" mass="11703">MNEANFEQLMEVANIARRCLMVKGEDRPTMKEVAMELEGLRVHERHSRGWGEYDMSLEETEYLLKSTQHSHIVDVEDGLVGSYKTTDIDSTKQISMSLRGGR</sequence>
<keyword evidence="2" id="KW-1185">Reference proteome</keyword>
<accession>A0ACB9MIJ2</accession>
<gene>
    <name evidence="1" type="ORF">L6164_023432</name>
</gene>
<reference evidence="1 2" key="1">
    <citation type="journal article" date="2022" name="DNA Res.">
        <title>Chromosomal-level genome assembly of the orchid tree Bauhinia variegata (Leguminosae; Cercidoideae) supports the allotetraploid origin hypothesis of Bauhinia.</title>
        <authorList>
            <person name="Zhong Y."/>
            <person name="Chen Y."/>
            <person name="Zheng D."/>
            <person name="Pang J."/>
            <person name="Liu Y."/>
            <person name="Luo S."/>
            <person name="Meng S."/>
            <person name="Qian L."/>
            <person name="Wei D."/>
            <person name="Dai S."/>
            <person name="Zhou R."/>
        </authorList>
    </citation>
    <scope>NUCLEOTIDE SEQUENCE [LARGE SCALE GENOMIC DNA]</scope>
    <source>
        <strain evidence="1">BV-YZ2020</strain>
    </source>
</reference>
<proteinExistence type="predicted"/>